<dbReference type="Gene3D" id="3.40.50.720">
    <property type="entry name" value="NAD(P)-binding Rossmann-like Domain"/>
    <property type="match status" value="1"/>
</dbReference>
<dbReference type="Pfam" id="PF13561">
    <property type="entry name" value="adh_short_C2"/>
    <property type="match status" value="1"/>
</dbReference>
<keyword evidence="4" id="KW-1185">Reference proteome</keyword>
<dbReference type="Proteomes" id="UP000239007">
    <property type="component" value="Unassembled WGS sequence"/>
</dbReference>
<dbReference type="PANTHER" id="PTHR43639:SF1">
    <property type="entry name" value="SHORT-CHAIN DEHYDROGENASE_REDUCTASE FAMILY PROTEIN"/>
    <property type="match status" value="1"/>
</dbReference>
<dbReference type="PRINTS" id="PR00081">
    <property type="entry name" value="GDHRDH"/>
</dbReference>
<evidence type="ECO:0000256" key="2">
    <source>
        <dbReference type="ARBA" id="ARBA00023002"/>
    </source>
</evidence>
<sequence length="249" mass="27321">MTQFQKVAFVTGSAKRIGKQTVRSLHAKGYRTIVHCNHSTDAAQALVDELNQISPNTAQLVSGDLTQFEQYQQIADQVIAVFGRLDVLVNNASSFYPTNVGETALSEWDDLMSTNLKAPFFLIQAFKQQLEQTKGCVINMIDIHAERPLKGYSVYCMAKAGLAMLTKSLSRELAPNIRVNGIAPGAILWHENDLNDQDKQQVISEISLQRLGSPEDIAQAILYLIEASYVTGQIIAVDGGRSNHGGEKA</sequence>
<dbReference type="RefSeq" id="WP_105052721.1">
    <property type="nucleotide sequence ID" value="NZ_BMYG01000006.1"/>
</dbReference>
<name>A0A2S7UW92_9GAMM</name>
<dbReference type="InterPro" id="IPR036291">
    <property type="entry name" value="NAD(P)-bd_dom_sf"/>
</dbReference>
<evidence type="ECO:0000256" key="1">
    <source>
        <dbReference type="ARBA" id="ARBA00006484"/>
    </source>
</evidence>
<gene>
    <name evidence="3" type="ORF">BTO11_11460</name>
</gene>
<dbReference type="EMBL" id="MSCH01000003">
    <property type="protein sequence ID" value="PQJ54207.1"/>
    <property type="molecule type" value="Genomic_DNA"/>
</dbReference>
<reference evidence="3 4" key="1">
    <citation type="submission" date="2016-12" db="EMBL/GenBank/DDBJ databases">
        <title>Diversity of luminous bacteria.</title>
        <authorList>
            <person name="Yoshizawa S."/>
            <person name="Kogure K."/>
        </authorList>
    </citation>
    <scope>NUCLEOTIDE SEQUENCE [LARGE SCALE GENOMIC DNA]</scope>
    <source>
        <strain evidence="3 4">SA4-48</strain>
    </source>
</reference>
<dbReference type="SUPFAM" id="SSF51735">
    <property type="entry name" value="NAD(P)-binding Rossmann-fold domains"/>
    <property type="match status" value="1"/>
</dbReference>
<proteinExistence type="inferred from homology"/>
<dbReference type="InterPro" id="IPR020904">
    <property type="entry name" value="Sc_DH/Rdtase_CS"/>
</dbReference>
<dbReference type="FunFam" id="3.40.50.720:FF:000084">
    <property type="entry name" value="Short-chain dehydrogenase reductase"/>
    <property type="match status" value="1"/>
</dbReference>
<dbReference type="InterPro" id="IPR002347">
    <property type="entry name" value="SDR_fam"/>
</dbReference>
<dbReference type="GO" id="GO:0016491">
    <property type="term" value="F:oxidoreductase activity"/>
    <property type="evidence" value="ECO:0007669"/>
    <property type="project" value="UniProtKB-KW"/>
</dbReference>
<dbReference type="OrthoDB" id="9793499at2"/>
<comment type="similarity">
    <text evidence="1">Belongs to the short-chain dehydrogenases/reductases (SDR) family.</text>
</comment>
<dbReference type="NCBIfam" id="NF006598">
    <property type="entry name" value="PRK09135.1"/>
    <property type="match status" value="1"/>
</dbReference>
<dbReference type="PANTHER" id="PTHR43639">
    <property type="entry name" value="OXIDOREDUCTASE, SHORT-CHAIN DEHYDROGENASE/REDUCTASE FAMILY (AFU_ORTHOLOGUE AFUA_5G02870)"/>
    <property type="match status" value="1"/>
</dbReference>
<keyword evidence="2" id="KW-0560">Oxidoreductase</keyword>
<dbReference type="PROSITE" id="PS00061">
    <property type="entry name" value="ADH_SHORT"/>
    <property type="match status" value="1"/>
</dbReference>
<evidence type="ECO:0000313" key="3">
    <source>
        <dbReference type="EMBL" id="PQJ54207.1"/>
    </source>
</evidence>
<dbReference type="AlphaFoldDB" id="A0A2S7UW92"/>
<comment type="caution">
    <text evidence="3">The sequence shown here is derived from an EMBL/GenBank/DDBJ whole genome shotgun (WGS) entry which is preliminary data.</text>
</comment>
<dbReference type="PRINTS" id="PR00080">
    <property type="entry name" value="SDRFAMILY"/>
</dbReference>
<accession>A0A2S7UW92</accession>
<evidence type="ECO:0000313" key="4">
    <source>
        <dbReference type="Proteomes" id="UP000239007"/>
    </source>
</evidence>
<dbReference type="CDD" id="cd05357">
    <property type="entry name" value="PR_SDR_c"/>
    <property type="match status" value="1"/>
</dbReference>
<organism evidence="3 4">
    <name type="scientific">Psychrosphaera saromensis</name>
    <dbReference type="NCBI Taxonomy" id="716813"/>
    <lineage>
        <taxon>Bacteria</taxon>
        <taxon>Pseudomonadati</taxon>
        <taxon>Pseudomonadota</taxon>
        <taxon>Gammaproteobacteria</taxon>
        <taxon>Alteromonadales</taxon>
        <taxon>Pseudoalteromonadaceae</taxon>
        <taxon>Psychrosphaera</taxon>
    </lineage>
</organism>
<protein>
    <submittedName>
        <fullName evidence="3">Pteridine reductase</fullName>
    </submittedName>
</protein>